<dbReference type="PANTHER" id="PTHR26379:SF469">
    <property type="entry name" value="MAB1"/>
    <property type="match status" value="1"/>
</dbReference>
<dbReference type="GO" id="GO:0016567">
    <property type="term" value="P:protein ubiquitination"/>
    <property type="evidence" value="ECO:0007669"/>
    <property type="project" value="InterPro"/>
</dbReference>
<dbReference type="Pfam" id="PF22486">
    <property type="entry name" value="MATH_2"/>
    <property type="match status" value="1"/>
</dbReference>
<feature type="domain" description="MATH" evidence="1">
    <location>
        <begin position="4"/>
        <end position="133"/>
    </location>
</feature>
<name>A0A5J9T153_9POAL</name>
<accession>A0A5J9T153</accession>
<dbReference type="PROSITE" id="PS50144">
    <property type="entry name" value="MATH"/>
    <property type="match status" value="1"/>
</dbReference>
<protein>
    <recommendedName>
        <fullName evidence="1">MATH domain-containing protein</fullName>
    </recommendedName>
</protein>
<feature type="non-terminal residue" evidence="2">
    <location>
        <position position="1"/>
    </location>
</feature>
<dbReference type="SUPFAM" id="SSF49599">
    <property type="entry name" value="TRAF domain-like"/>
    <property type="match status" value="1"/>
</dbReference>
<evidence type="ECO:0000313" key="3">
    <source>
        <dbReference type="Proteomes" id="UP000324897"/>
    </source>
</evidence>
<sequence length="146" mass="16159">MSRQSGFLEFKLDYSATKNLAIGAVVSSKDISAGGHIWRVNCYPRGTKEADDHGAYLSVGLQLLSKSKNVKAIFDVFVMEKDGNPSSSHAQRCVHVYPPERFVSWGFAQFVKRSDLESLYVTKNGSVTIMCGMLEYNVTLISASLR</sequence>
<dbReference type="PANTHER" id="PTHR26379">
    <property type="entry name" value="BTB/POZ AND MATH DOMAIN-CONTAINING PROTEIN 1"/>
    <property type="match status" value="1"/>
</dbReference>
<dbReference type="Gramene" id="TVU04980">
    <property type="protein sequence ID" value="TVU04980"/>
    <property type="gene ID" value="EJB05_48127"/>
</dbReference>
<evidence type="ECO:0000259" key="1">
    <source>
        <dbReference type="PROSITE" id="PS50144"/>
    </source>
</evidence>
<dbReference type="InterPro" id="IPR008974">
    <property type="entry name" value="TRAF-like"/>
</dbReference>
<dbReference type="AlphaFoldDB" id="A0A5J9T153"/>
<evidence type="ECO:0000313" key="2">
    <source>
        <dbReference type="EMBL" id="TVU04980.1"/>
    </source>
</evidence>
<keyword evidence="3" id="KW-1185">Reference proteome</keyword>
<proteinExistence type="predicted"/>
<comment type="caution">
    <text evidence="2">The sequence shown here is derived from an EMBL/GenBank/DDBJ whole genome shotgun (WGS) entry which is preliminary data.</text>
</comment>
<reference evidence="2 3" key="1">
    <citation type="journal article" date="2019" name="Sci. Rep.">
        <title>A high-quality genome of Eragrostis curvula grass provides insights into Poaceae evolution and supports new strategies to enhance forage quality.</title>
        <authorList>
            <person name="Carballo J."/>
            <person name="Santos B.A.C.M."/>
            <person name="Zappacosta D."/>
            <person name="Garbus I."/>
            <person name="Selva J.P."/>
            <person name="Gallo C.A."/>
            <person name="Diaz A."/>
            <person name="Albertini E."/>
            <person name="Caccamo M."/>
            <person name="Echenique V."/>
        </authorList>
    </citation>
    <scope>NUCLEOTIDE SEQUENCE [LARGE SCALE GENOMIC DNA]</scope>
    <source>
        <strain evidence="3">cv. Victoria</strain>
        <tissue evidence="2">Leaf</tissue>
    </source>
</reference>
<dbReference type="OrthoDB" id="595201at2759"/>
<dbReference type="EMBL" id="RWGY01000051">
    <property type="protein sequence ID" value="TVU04980.1"/>
    <property type="molecule type" value="Genomic_DNA"/>
</dbReference>
<dbReference type="CDD" id="cd00121">
    <property type="entry name" value="MATH"/>
    <property type="match status" value="1"/>
</dbReference>
<gene>
    <name evidence="2" type="ORF">EJB05_48127</name>
</gene>
<dbReference type="Gene3D" id="2.60.210.10">
    <property type="entry name" value="Apoptosis, Tumor Necrosis Factor Receptor Associated Protein 2, Chain A"/>
    <property type="match status" value="1"/>
</dbReference>
<dbReference type="Proteomes" id="UP000324897">
    <property type="component" value="Unassembled WGS sequence"/>
</dbReference>
<dbReference type="InterPro" id="IPR045005">
    <property type="entry name" value="BPM1-6"/>
</dbReference>
<dbReference type="InterPro" id="IPR002083">
    <property type="entry name" value="MATH/TRAF_dom"/>
</dbReference>
<organism evidence="2 3">
    <name type="scientific">Eragrostis curvula</name>
    <name type="common">weeping love grass</name>
    <dbReference type="NCBI Taxonomy" id="38414"/>
    <lineage>
        <taxon>Eukaryota</taxon>
        <taxon>Viridiplantae</taxon>
        <taxon>Streptophyta</taxon>
        <taxon>Embryophyta</taxon>
        <taxon>Tracheophyta</taxon>
        <taxon>Spermatophyta</taxon>
        <taxon>Magnoliopsida</taxon>
        <taxon>Liliopsida</taxon>
        <taxon>Poales</taxon>
        <taxon>Poaceae</taxon>
        <taxon>PACMAD clade</taxon>
        <taxon>Chloridoideae</taxon>
        <taxon>Eragrostideae</taxon>
        <taxon>Eragrostidinae</taxon>
        <taxon>Eragrostis</taxon>
    </lineage>
</organism>